<evidence type="ECO:0000256" key="3">
    <source>
        <dbReference type="ARBA" id="ARBA00022989"/>
    </source>
</evidence>
<evidence type="ECO:0000313" key="8">
    <source>
        <dbReference type="RefSeq" id="XP_030756369.1"/>
    </source>
</evidence>
<evidence type="ECO:0000256" key="4">
    <source>
        <dbReference type="ARBA" id="ARBA00023136"/>
    </source>
</evidence>
<reference evidence="8" key="1">
    <citation type="submission" date="2025-08" db="UniProtKB">
        <authorList>
            <consortium name="RefSeq"/>
        </authorList>
    </citation>
    <scope>IDENTIFICATION</scope>
    <source>
        <tissue evidence="8">Gonads</tissue>
    </source>
</reference>
<feature type="transmembrane region" description="Helical" evidence="5">
    <location>
        <begin position="192"/>
        <end position="214"/>
    </location>
</feature>
<dbReference type="OrthoDB" id="1641132at2759"/>
<keyword evidence="2 5" id="KW-0812">Transmembrane</keyword>
<feature type="transmembrane region" description="Helical" evidence="5">
    <location>
        <begin position="126"/>
        <end position="148"/>
    </location>
</feature>
<organism evidence="7 8">
    <name type="scientific">Sitophilus oryzae</name>
    <name type="common">Rice weevil</name>
    <name type="synonym">Curculio oryzae</name>
    <dbReference type="NCBI Taxonomy" id="7048"/>
    <lineage>
        <taxon>Eukaryota</taxon>
        <taxon>Metazoa</taxon>
        <taxon>Ecdysozoa</taxon>
        <taxon>Arthropoda</taxon>
        <taxon>Hexapoda</taxon>
        <taxon>Insecta</taxon>
        <taxon>Pterygota</taxon>
        <taxon>Neoptera</taxon>
        <taxon>Endopterygota</taxon>
        <taxon>Coleoptera</taxon>
        <taxon>Polyphaga</taxon>
        <taxon>Cucujiformia</taxon>
        <taxon>Curculionidae</taxon>
        <taxon>Dryophthorinae</taxon>
        <taxon>Sitophilus</taxon>
    </lineage>
</organism>
<dbReference type="AlphaFoldDB" id="A0A6J2Y0B3"/>
<name>A0A6J2Y0B3_SITOR</name>
<dbReference type="Proteomes" id="UP000504635">
    <property type="component" value="Unplaced"/>
</dbReference>
<evidence type="ECO:0000256" key="5">
    <source>
        <dbReference type="SAM" id="Phobius"/>
    </source>
</evidence>
<dbReference type="GO" id="GO:0016020">
    <property type="term" value="C:membrane"/>
    <property type="evidence" value="ECO:0007669"/>
    <property type="project" value="UniProtKB-SubCell"/>
</dbReference>
<feature type="domain" description="TMEM205-like" evidence="6">
    <location>
        <begin position="125"/>
        <end position="220"/>
    </location>
</feature>
<evidence type="ECO:0000256" key="1">
    <source>
        <dbReference type="ARBA" id="ARBA00004370"/>
    </source>
</evidence>
<keyword evidence="7" id="KW-1185">Reference proteome</keyword>
<dbReference type="PANTHER" id="PTHR23241:SF102">
    <property type="entry name" value="LD23009P"/>
    <property type="match status" value="1"/>
</dbReference>
<sequence>MCVGHIPSEKTSYELPSSTTTTTSLKELASLKNVCLLSEKKDSHKEYTQDILAVMTYWTKVLVFMINDYIKSFQSTKAYRIITSTTQPAHFVVTISVLYLAYIYLSNKSTVATISPVWTLLYLGSFSAHFGAQIWMTFISGLSLYFSLPRHTFGSVQKVLFPRYFLLNSMLSMVTLAIFLRVKTNELKNLEIGVQAFAMSFCFLIELLIFLYLVPPLTALISSKTAIEKEAGTGMEVGQFELGKLHKCPHYIKILKAFRKVHMTVAIGNMCALGCTSLHLYYLACKLCALSI</sequence>
<feature type="transmembrane region" description="Helical" evidence="5">
    <location>
        <begin position="160"/>
        <end position="180"/>
    </location>
</feature>
<feature type="transmembrane region" description="Helical" evidence="5">
    <location>
        <begin position="89"/>
        <end position="106"/>
    </location>
</feature>
<gene>
    <name evidence="8" type="primary">LOC115882444</name>
</gene>
<comment type="subcellular location">
    <subcellularLocation>
        <location evidence="1">Membrane</location>
    </subcellularLocation>
</comment>
<dbReference type="InParanoid" id="A0A6J2Y0B3"/>
<feature type="transmembrane region" description="Helical" evidence="5">
    <location>
        <begin position="261"/>
        <end position="284"/>
    </location>
</feature>
<proteinExistence type="predicted"/>
<dbReference type="RefSeq" id="XP_030756369.1">
    <property type="nucleotide sequence ID" value="XM_030900509.1"/>
</dbReference>
<dbReference type="KEGG" id="soy:115882444"/>
<keyword evidence="4 5" id="KW-0472">Membrane</keyword>
<evidence type="ECO:0000256" key="2">
    <source>
        <dbReference type="ARBA" id="ARBA00022692"/>
    </source>
</evidence>
<keyword evidence="3 5" id="KW-1133">Transmembrane helix</keyword>
<accession>A0A6J2Y0B3</accession>
<evidence type="ECO:0000259" key="6">
    <source>
        <dbReference type="Pfam" id="PF13664"/>
    </source>
</evidence>
<evidence type="ECO:0000313" key="7">
    <source>
        <dbReference type="Proteomes" id="UP000504635"/>
    </source>
</evidence>
<dbReference type="Pfam" id="PF13664">
    <property type="entry name" value="DUF4149"/>
    <property type="match status" value="1"/>
</dbReference>
<dbReference type="InterPro" id="IPR053009">
    <property type="entry name" value="Xanthocillin_Biosynth-Assoc"/>
</dbReference>
<protein>
    <submittedName>
        <fullName evidence="8">Transmembrane protein 205</fullName>
    </submittedName>
</protein>
<dbReference type="GeneID" id="115882444"/>
<dbReference type="PANTHER" id="PTHR23241">
    <property type="entry name" value="LATE EMBRYOGENESIS ABUNDANT PLANTS LEA-RELATED"/>
    <property type="match status" value="1"/>
</dbReference>
<dbReference type="InterPro" id="IPR025423">
    <property type="entry name" value="TMEM205-like"/>
</dbReference>